<dbReference type="AlphaFoldDB" id="A0A367IZ82"/>
<evidence type="ECO:0000313" key="2">
    <source>
        <dbReference type="Proteomes" id="UP000252139"/>
    </source>
</evidence>
<dbReference type="EMBL" id="PJQL01002853">
    <property type="protein sequence ID" value="RCH82899.1"/>
    <property type="molecule type" value="Genomic_DNA"/>
</dbReference>
<organism evidence="1 2">
    <name type="scientific">Rhizopus azygosporus</name>
    <name type="common">Rhizopus microsporus var. azygosporus</name>
    <dbReference type="NCBI Taxonomy" id="86630"/>
    <lineage>
        <taxon>Eukaryota</taxon>
        <taxon>Fungi</taxon>
        <taxon>Fungi incertae sedis</taxon>
        <taxon>Mucoromycota</taxon>
        <taxon>Mucoromycotina</taxon>
        <taxon>Mucoromycetes</taxon>
        <taxon>Mucorales</taxon>
        <taxon>Mucorineae</taxon>
        <taxon>Rhizopodaceae</taxon>
        <taxon>Rhizopus</taxon>
    </lineage>
</organism>
<protein>
    <submittedName>
        <fullName evidence="1">Uncharacterized protein</fullName>
    </submittedName>
</protein>
<reference evidence="1 2" key="1">
    <citation type="journal article" date="2018" name="G3 (Bethesda)">
        <title>Phylogenetic and Phylogenomic Definition of Rhizopus Species.</title>
        <authorList>
            <person name="Gryganskyi A.P."/>
            <person name="Golan J."/>
            <person name="Dolatabadi S."/>
            <person name="Mondo S."/>
            <person name="Robb S."/>
            <person name="Idnurm A."/>
            <person name="Muszewska A."/>
            <person name="Steczkiewicz K."/>
            <person name="Masonjones S."/>
            <person name="Liao H.L."/>
            <person name="Gajdeczka M.T."/>
            <person name="Anike F."/>
            <person name="Vuek A."/>
            <person name="Anishchenko I.M."/>
            <person name="Voigt K."/>
            <person name="de Hoog G.S."/>
            <person name="Smith M.E."/>
            <person name="Heitman J."/>
            <person name="Vilgalys R."/>
            <person name="Stajich J.E."/>
        </authorList>
    </citation>
    <scope>NUCLEOTIDE SEQUENCE [LARGE SCALE GENOMIC DNA]</scope>
    <source>
        <strain evidence="1 2">CBS 357.93</strain>
    </source>
</reference>
<comment type="caution">
    <text evidence="1">The sequence shown here is derived from an EMBL/GenBank/DDBJ whole genome shotgun (WGS) entry which is preliminary data.</text>
</comment>
<sequence length="168" mass="18850">MRSEGKGKKVLRTTEDIAQFENVLQKVSVRDKAEDIPADAGVDSQESQYVNVLSQDSDQGIQTDTSVPFMDIVYNESELGNSYKDRQPVTETEESSSSSSVIGYVWTRTLSELNMGSFGKKEMPTTNEKIKSIYDDAHKNAMNKTLKPGNMDKKLFLSALFDYPTQEE</sequence>
<accession>A0A367IZ82</accession>
<dbReference type="Proteomes" id="UP000252139">
    <property type="component" value="Unassembled WGS sequence"/>
</dbReference>
<evidence type="ECO:0000313" key="1">
    <source>
        <dbReference type="EMBL" id="RCH82899.1"/>
    </source>
</evidence>
<keyword evidence="2" id="KW-1185">Reference proteome</keyword>
<proteinExistence type="predicted"/>
<gene>
    <name evidence="1" type="ORF">CU097_003833</name>
</gene>
<dbReference type="OrthoDB" id="2219900at2759"/>
<name>A0A367IZ82_RHIAZ</name>